<dbReference type="OrthoDB" id="680261at2"/>
<organism evidence="2 3">
    <name type="scientific">Chitinophaga cymbidii</name>
    <dbReference type="NCBI Taxonomy" id="1096750"/>
    <lineage>
        <taxon>Bacteria</taxon>
        <taxon>Pseudomonadati</taxon>
        <taxon>Bacteroidota</taxon>
        <taxon>Chitinophagia</taxon>
        <taxon>Chitinophagales</taxon>
        <taxon>Chitinophagaceae</taxon>
        <taxon>Chitinophaga</taxon>
    </lineage>
</organism>
<name>A0A512RII7_9BACT</name>
<evidence type="ECO:0000313" key="2">
    <source>
        <dbReference type="EMBL" id="GEP95512.1"/>
    </source>
</evidence>
<keyword evidence="3" id="KW-1185">Reference proteome</keyword>
<evidence type="ECO:0000313" key="3">
    <source>
        <dbReference type="Proteomes" id="UP000321436"/>
    </source>
</evidence>
<evidence type="ECO:0000256" key="1">
    <source>
        <dbReference type="SAM" id="Phobius"/>
    </source>
</evidence>
<dbReference type="EMBL" id="BKAU01000001">
    <property type="protein sequence ID" value="GEP95512.1"/>
    <property type="molecule type" value="Genomic_DNA"/>
</dbReference>
<sequence>MNFDFYEQFREYPNVELLKIIAQPGNYQPQAVEAASRILQDRNVTVEETEEAAQYFGEVQAKEEKMMAYKEKAKDFLQPVIQPEATIQPAKWLKILLLLVLLDYLWVLYDAARDLVLFLRCEYCEFDSVFFLLSLLGILYVPFIFFLLWKRKRWGWILLFADSGIAVVSRLSSMLLLFKYRNYIKSAPNGGIN</sequence>
<reference evidence="2 3" key="1">
    <citation type="submission" date="2019-07" db="EMBL/GenBank/DDBJ databases">
        <title>Whole genome shotgun sequence of Chitinophaga cymbidii NBRC 109752.</title>
        <authorList>
            <person name="Hosoyama A."/>
            <person name="Uohara A."/>
            <person name="Ohji S."/>
            <person name="Ichikawa N."/>
        </authorList>
    </citation>
    <scope>NUCLEOTIDE SEQUENCE [LARGE SCALE GENOMIC DNA]</scope>
    <source>
        <strain evidence="2 3">NBRC 109752</strain>
    </source>
</reference>
<keyword evidence="1" id="KW-0812">Transmembrane</keyword>
<feature type="transmembrane region" description="Helical" evidence="1">
    <location>
        <begin position="156"/>
        <end position="178"/>
    </location>
</feature>
<dbReference type="AlphaFoldDB" id="A0A512RII7"/>
<comment type="caution">
    <text evidence="2">The sequence shown here is derived from an EMBL/GenBank/DDBJ whole genome shotgun (WGS) entry which is preliminary data.</text>
</comment>
<feature type="transmembrane region" description="Helical" evidence="1">
    <location>
        <begin position="129"/>
        <end position="149"/>
    </location>
</feature>
<keyword evidence="1" id="KW-0472">Membrane</keyword>
<proteinExistence type="predicted"/>
<protein>
    <submittedName>
        <fullName evidence="2">Uncharacterized protein</fullName>
    </submittedName>
</protein>
<dbReference type="RefSeq" id="WP_146859822.1">
    <property type="nucleotide sequence ID" value="NZ_BKAU01000001.1"/>
</dbReference>
<accession>A0A512RII7</accession>
<keyword evidence="1" id="KW-1133">Transmembrane helix</keyword>
<dbReference type="Proteomes" id="UP000321436">
    <property type="component" value="Unassembled WGS sequence"/>
</dbReference>
<feature type="transmembrane region" description="Helical" evidence="1">
    <location>
        <begin position="92"/>
        <end position="109"/>
    </location>
</feature>
<gene>
    <name evidence="2" type="ORF">CCY01nite_17720</name>
</gene>